<gene>
    <name evidence="1" type="ORF">BDD43_3792</name>
</gene>
<dbReference type="RefSeq" id="WP_121199060.1">
    <property type="nucleotide sequence ID" value="NZ_RBKU01000001.1"/>
</dbReference>
<comment type="caution">
    <text evidence="1">The sequence shown here is derived from an EMBL/GenBank/DDBJ whole genome shotgun (WGS) entry which is preliminary data.</text>
</comment>
<organism evidence="1 2">
    <name type="scientific">Mucilaginibacter gracilis</name>
    <dbReference type="NCBI Taxonomy" id="423350"/>
    <lineage>
        <taxon>Bacteria</taxon>
        <taxon>Pseudomonadati</taxon>
        <taxon>Bacteroidota</taxon>
        <taxon>Sphingobacteriia</taxon>
        <taxon>Sphingobacteriales</taxon>
        <taxon>Sphingobacteriaceae</taxon>
        <taxon>Mucilaginibacter</taxon>
    </lineage>
</organism>
<proteinExistence type="predicted"/>
<reference evidence="1 2" key="1">
    <citation type="submission" date="2018-10" db="EMBL/GenBank/DDBJ databases">
        <title>Genomic Encyclopedia of Archaeal and Bacterial Type Strains, Phase II (KMG-II): from individual species to whole genera.</title>
        <authorList>
            <person name="Goeker M."/>
        </authorList>
    </citation>
    <scope>NUCLEOTIDE SEQUENCE [LARGE SCALE GENOMIC DNA]</scope>
    <source>
        <strain evidence="1 2">DSM 18602</strain>
    </source>
</reference>
<dbReference type="OrthoDB" id="769282at2"/>
<keyword evidence="2" id="KW-1185">Reference proteome</keyword>
<evidence type="ECO:0000313" key="1">
    <source>
        <dbReference type="EMBL" id="RKR83582.1"/>
    </source>
</evidence>
<dbReference type="AlphaFoldDB" id="A0A495J4Q4"/>
<accession>A0A495J4Q4</accession>
<evidence type="ECO:0000313" key="2">
    <source>
        <dbReference type="Proteomes" id="UP000268007"/>
    </source>
</evidence>
<dbReference type="Proteomes" id="UP000268007">
    <property type="component" value="Unassembled WGS sequence"/>
</dbReference>
<dbReference type="EMBL" id="RBKU01000001">
    <property type="protein sequence ID" value="RKR83582.1"/>
    <property type="molecule type" value="Genomic_DNA"/>
</dbReference>
<name>A0A495J4Q4_9SPHI</name>
<sequence length="140" mass="16075">MTIVQPDTELEYEIQELYILAKHRLQDISFAEDELHFFKNLLKKYQGGAAQTNLVAQWAQFSQKIDEQEQHIVQLKKAIPQFLEHLKPYVADLKKAMSLNLLEQYNGLDHEIKALFAAVKTTKKSLFACAETVINAGLKN</sequence>
<protein>
    <submittedName>
        <fullName evidence="1">Uncharacterized protein</fullName>
    </submittedName>
</protein>